<dbReference type="InterPro" id="IPR001849">
    <property type="entry name" value="PH_domain"/>
</dbReference>
<dbReference type="Pfam" id="PF00169">
    <property type="entry name" value="PH"/>
    <property type="match status" value="1"/>
</dbReference>
<reference evidence="12" key="3">
    <citation type="submission" date="2025-09" db="UniProtKB">
        <authorList>
            <consortium name="Ensembl"/>
        </authorList>
    </citation>
    <scope>IDENTIFICATION</scope>
</reference>
<feature type="repeat" description="ANK" evidence="6">
    <location>
        <begin position="616"/>
        <end position="648"/>
    </location>
</feature>
<dbReference type="Gene3D" id="1.25.40.20">
    <property type="entry name" value="Ankyrin repeat-containing domain"/>
    <property type="match status" value="1"/>
</dbReference>
<feature type="region of interest" description="Disordered" evidence="9">
    <location>
        <begin position="338"/>
        <end position="374"/>
    </location>
</feature>
<evidence type="ECO:0000256" key="9">
    <source>
        <dbReference type="SAM" id="MobiDB-lite"/>
    </source>
</evidence>
<reference evidence="12" key="2">
    <citation type="submission" date="2025-08" db="UniProtKB">
        <authorList>
            <consortium name="Ensembl"/>
        </authorList>
    </citation>
    <scope>IDENTIFICATION</scope>
</reference>
<dbReference type="Pfam" id="PF12796">
    <property type="entry name" value="Ank_2"/>
    <property type="match status" value="1"/>
</dbReference>
<comment type="function">
    <text evidence="8">GTPase-activating protein for the ADP ribosylation factor family.</text>
</comment>
<proteinExistence type="predicted"/>
<evidence type="ECO:0000313" key="13">
    <source>
        <dbReference type="Proteomes" id="UP000472265"/>
    </source>
</evidence>
<evidence type="ECO:0000259" key="11">
    <source>
        <dbReference type="PROSITE" id="PS50115"/>
    </source>
</evidence>
<dbReference type="Proteomes" id="UP000472265">
    <property type="component" value="Chromosome 10"/>
</dbReference>
<dbReference type="GeneTree" id="ENSGT00940000160289"/>
<dbReference type="FunFam" id="2.30.29.30:FF:000026">
    <property type="entry name" value="Arf-GAP with coiled-coil, ANK repeat and PH domain-containing protein 2"/>
    <property type="match status" value="1"/>
</dbReference>
<dbReference type="SUPFAM" id="SSF57863">
    <property type="entry name" value="ArfGap/RecO-like zinc finger"/>
    <property type="match status" value="1"/>
</dbReference>
<name>A0A671WG11_SPAAU</name>
<dbReference type="OMA" id="PLDCQRI"/>
<accession>A0A671WG11</accession>
<dbReference type="SUPFAM" id="SSF50729">
    <property type="entry name" value="PH domain-like"/>
    <property type="match status" value="1"/>
</dbReference>
<evidence type="ECO:0000256" key="5">
    <source>
        <dbReference type="ARBA" id="ARBA00023043"/>
    </source>
</evidence>
<evidence type="ECO:0000256" key="3">
    <source>
        <dbReference type="ARBA" id="ARBA00022771"/>
    </source>
</evidence>
<evidence type="ECO:0000259" key="10">
    <source>
        <dbReference type="PROSITE" id="PS50003"/>
    </source>
</evidence>
<comment type="domain">
    <text evidence="8">The BAR domain mediates homodimerization, it can neither bind membrane nor impart curvature, but instead requires the neighboring PH domain to achieve these functions.</text>
</comment>
<dbReference type="InterPro" id="IPR045258">
    <property type="entry name" value="ACAP1/2/3-like"/>
</dbReference>
<dbReference type="InterPro" id="IPR002110">
    <property type="entry name" value="Ankyrin_rpt"/>
</dbReference>
<feature type="domain" description="PH" evidence="10">
    <location>
        <begin position="240"/>
        <end position="335"/>
    </location>
</feature>
<dbReference type="CDD" id="cd08852">
    <property type="entry name" value="ArfGap_ACAP1"/>
    <property type="match status" value="1"/>
</dbReference>
<dbReference type="InterPro" id="IPR011993">
    <property type="entry name" value="PH-like_dom_sf"/>
</dbReference>
<organism evidence="12 13">
    <name type="scientific">Sparus aurata</name>
    <name type="common">Gilthead sea bream</name>
    <dbReference type="NCBI Taxonomy" id="8175"/>
    <lineage>
        <taxon>Eukaryota</taxon>
        <taxon>Metazoa</taxon>
        <taxon>Chordata</taxon>
        <taxon>Craniata</taxon>
        <taxon>Vertebrata</taxon>
        <taxon>Euteleostomi</taxon>
        <taxon>Actinopterygii</taxon>
        <taxon>Neopterygii</taxon>
        <taxon>Teleostei</taxon>
        <taxon>Neoteleostei</taxon>
        <taxon>Acanthomorphata</taxon>
        <taxon>Eupercaria</taxon>
        <taxon>Spariformes</taxon>
        <taxon>Sparidae</taxon>
        <taxon>Sparus</taxon>
    </lineage>
</organism>
<keyword evidence="13" id="KW-1185">Reference proteome</keyword>
<dbReference type="GO" id="GO:0005096">
    <property type="term" value="F:GTPase activator activity"/>
    <property type="evidence" value="ECO:0007669"/>
    <property type="project" value="UniProtKB-KW"/>
</dbReference>
<feature type="domain" description="Arf-GAP" evidence="11">
    <location>
        <begin position="377"/>
        <end position="502"/>
    </location>
</feature>
<keyword evidence="1 8" id="KW-0479">Metal-binding</keyword>
<dbReference type="InterPro" id="IPR038508">
    <property type="entry name" value="ArfGAP_dom_sf"/>
</dbReference>
<keyword evidence="4 8" id="KW-0862">Zinc</keyword>
<comment type="activity regulation">
    <text evidence="8">GAP activity stimulated by phosphatidylinositol 4,5-bisphosphate (PIP2) and phosphatidic acid.</text>
</comment>
<protein>
    <recommendedName>
        <fullName evidence="8">Arf-GAP with coiled-coil, ANK repeat and PH domain-containing protein</fullName>
        <shortName evidence="8">Cnt-b</shortName>
    </recommendedName>
    <alternativeName>
        <fullName evidence="8">Centaurin-beta</fullName>
    </alternativeName>
</protein>
<dbReference type="CDD" id="cd13250">
    <property type="entry name" value="PH_ACAP"/>
    <property type="match status" value="1"/>
</dbReference>
<dbReference type="InterPro" id="IPR001164">
    <property type="entry name" value="ArfGAP_dom"/>
</dbReference>
<keyword evidence="8" id="KW-0967">Endosome</keyword>
<reference evidence="12" key="1">
    <citation type="submission" date="2021-04" db="EMBL/GenBank/DDBJ databases">
        <authorList>
            <consortium name="Wellcome Sanger Institute Data Sharing"/>
        </authorList>
    </citation>
    <scope>NUCLEOTIDE SEQUENCE [LARGE SCALE GENOMIC DNA]</scope>
</reference>
<feature type="compositionally biased region" description="Gly residues" evidence="9">
    <location>
        <begin position="359"/>
        <end position="370"/>
    </location>
</feature>
<evidence type="ECO:0000256" key="1">
    <source>
        <dbReference type="ARBA" id="ARBA00022723"/>
    </source>
</evidence>
<evidence type="ECO:0000256" key="2">
    <source>
        <dbReference type="ARBA" id="ARBA00022737"/>
    </source>
</evidence>
<comment type="domain">
    <text evidence="8">PH domain binds phospholipids including phosphatidic acid, phosphatidylinositol 3-phosphate, phosphatidylinositol 3,5-bisphosphate (PIP2) and phosphatidylinositol 3,4,5-trisphosphate (PIP3). May mediate protein binding to PIP2 or PIP3 containing membranes.</text>
</comment>
<dbReference type="PANTHER" id="PTHR23180">
    <property type="entry name" value="CENTAURIN/ARF"/>
    <property type="match status" value="1"/>
</dbReference>
<keyword evidence="2 8" id="KW-0677">Repeat</keyword>
<keyword evidence="5 6" id="KW-0040">ANK repeat</keyword>
<dbReference type="InterPro" id="IPR027267">
    <property type="entry name" value="AH/BAR_dom_sf"/>
</dbReference>
<dbReference type="Pfam" id="PF01412">
    <property type="entry name" value="ArfGap"/>
    <property type="match status" value="1"/>
</dbReference>
<comment type="subcellular location">
    <subcellularLocation>
        <location evidence="8">Endosome membrane</location>
        <topology evidence="8">Peripheral membrane protein</topology>
    </subcellularLocation>
</comment>
<dbReference type="PROSITE" id="PS50003">
    <property type="entry name" value="PH_DOMAIN"/>
    <property type="match status" value="1"/>
</dbReference>
<feature type="region of interest" description="Disordered" evidence="9">
    <location>
        <begin position="502"/>
        <end position="546"/>
    </location>
</feature>
<evidence type="ECO:0000313" key="12">
    <source>
        <dbReference type="Ensembl" id="ENSSAUP00010035456.1"/>
    </source>
</evidence>
<dbReference type="PROSITE" id="PS50088">
    <property type="entry name" value="ANK_REPEAT"/>
    <property type="match status" value="1"/>
</dbReference>
<evidence type="ECO:0000256" key="4">
    <source>
        <dbReference type="ARBA" id="ARBA00022833"/>
    </source>
</evidence>
<dbReference type="FunFam" id="1.25.40.20:FF:000020">
    <property type="entry name" value="Arf-GAP with coiled-coil, ANK repeat and PH domain-containing protein 2"/>
    <property type="match status" value="1"/>
</dbReference>
<dbReference type="Pfam" id="PF16746">
    <property type="entry name" value="BAR_3"/>
    <property type="match status" value="1"/>
</dbReference>
<dbReference type="InterPro" id="IPR004148">
    <property type="entry name" value="BAR_dom"/>
</dbReference>
<dbReference type="PANTHER" id="PTHR23180:SF197">
    <property type="entry name" value="ARF-GAP WITH COILED-COIL, ANK REPEAT AND PH DOMAIN-CONTAINING PROTEIN 1"/>
    <property type="match status" value="1"/>
</dbReference>
<dbReference type="PRINTS" id="PR00405">
    <property type="entry name" value="REVINTRACTNG"/>
</dbReference>
<dbReference type="PROSITE" id="PS50297">
    <property type="entry name" value="ANK_REP_REGION"/>
    <property type="match status" value="1"/>
</dbReference>
<evidence type="ECO:0000256" key="6">
    <source>
        <dbReference type="PROSITE-ProRule" id="PRU00023"/>
    </source>
</evidence>
<evidence type="ECO:0000256" key="7">
    <source>
        <dbReference type="PROSITE-ProRule" id="PRU00288"/>
    </source>
</evidence>
<keyword evidence="8" id="KW-0343">GTPase activation</keyword>
<dbReference type="InterPro" id="IPR037278">
    <property type="entry name" value="ARFGAP/RecO"/>
</dbReference>
<dbReference type="GO" id="GO:0008270">
    <property type="term" value="F:zinc ion binding"/>
    <property type="evidence" value="ECO:0007669"/>
    <property type="project" value="UniProtKB-KW"/>
</dbReference>
<dbReference type="SMART" id="SM00233">
    <property type="entry name" value="PH"/>
    <property type="match status" value="1"/>
</dbReference>
<dbReference type="SMART" id="SM00105">
    <property type="entry name" value="ArfGap"/>
    <property type="match status" value="1"/>
</dbReference>
<dbReference type="SUPFAM" id="SSF48403">
    <property type="entry name" value="Ankyrin repeat"/>
    <property type="match status" value="1"/>
</dbReference>
<dbReference type="SMART" id="SM00248">
    <property type="entry name" value="ANK"/>
    <property type="match status" value="3"/>
</dbReference>
<dbReference type="PROSITE" id="PS50115">
    <property type="entry name" value="ARFGAP"/>
    <property type="match status" value="1"/>
</dbReference>
<dbReference type="GO" id="GO:0010008">
    <property type="term" value="C:endosome membrane"/>
    <property type="evidence" value="ECO:0007669"/>
    <property type="project" value="UniProtKB-SubCell"/>
</dbReference>
<dbReference type="InterPro" id="IPR036770">
    <property type="entry name" value="Ankyrin_rpt-contain_sf"/>
</dbReference>
<dbReference type="Gene3D" id="1.20.1270.60">
    <property type="entry name" value="Arfaptin homology (AH) domain/BAR domain"/>
    <property type="match status" value="1"/>
</dbReference>
<gene>
    <name evidence="12" type="primary">ACAP1</name>
    <name evidence="12" type="synonym">acap1</name>
</gene>
<dbReference type="Ensembl" id="ENSSAUT00010037352.1">
    <property type="protein sequence ID" value="ENSSAUP00010035456.1"/>
    <property type="gene ID" value="ENSSAUG00010014927.1"/>
</dbReference>
<evidence type="ECO:0000256" key="8">
    <source>
        <dbReference type="RuleBase" id="RU369028"/>
    </source>
</evidence>
<dbReference type="Gene3D" id="1.10.220.150">
    <property type="entry name" value="Arf GTPase activating protein"/>
    <property type="match status" value="1"/>
</dbReference>
<keyword evidence="3 7" id="KW-0863">Zinc-finger</keyword>
<dbReference type="AlphaFoldDB" id="A0A671WG11"/>
<sequence>MLSDYARLEQPLTQAVLLLNLVKQCHAMVEAGRVYCQTSKSFVNGLRELGHQCTGDSMMEICLCLSPFQEVIETTQKSVKLKLQNFVKEDVRRFKDVRKEFERSSECLERAQERNAQAPRGKVHEVEEASNALLNARRSFRAEALDYVLEVRMNAGWKSLSERNAFMRVLIKRGNDIHLKINICVWRMTSASVSVQQHTQFVLNAAREKRDMEQRHAAVKKKDVSYDDSIMDFSADAANGIAMEGYLYKRASNAFKTWSRRWFSIQKNQLVYQKKFKDQPTVVVDDLRLCTVKPSTENERRFCFEVVSPSKCCLLQADSDRQQQAWISAVQNSIASAFQERREDPHSPRQRCSSMSAGTLGGGGGGGGGADQESEGCKALEEVQAIPGNKQCCDCGEPGPDWASINLGITLCIICSGIHRSLGVHFSKVRSLTLDSWEPELVKLMCELGNTVINRIYEARIDEITIKKPHASSPRGDKESWIRSKYVEKKFIQKLPETGRNPLLRRSSARRNRATTQDRTVQRPPIKPKPNRATLPRSTGKQEDLSGLHPGALLYRSAALQNFPVMADALAHGADVNWVNVAEESSTPLIQAVSNALAACEFLLQNGANVNQVDSNGRGPLHHATILGHTGLVCLFLKRGADYNARDKNQKDPITIAVDNANADIVTLLRIAKMNKEMREMDGAFGQSGDDTYHDIFRDFSHMASNNPEKLKRRSADPKS</sequence>
<dbReference type="SUPFAM" id="SSF103657">
    <property type="entry name" value="BAR/IMD domain-like"/>
    <property type="match status" value="1"/>
</dbReference>
<dbReference type="FunFam" id="1.10.220.150:FF:000007">
    <property type="entry name" value="Arf-GAP with coiled-coil, ANK repeat and PH domain-containing protein 2"/>
    <property type="match status" value="1"/>
</dbReference>
<dbReference type="Gene3D" id="2.30.29.30">
    <property type="entry name" value="Pleckstrin-homology domain (PH domain)/Phosphotyrosine-binding domain (PTB)"/>
    <property type="match status" value="1"/>
</dbReference>